<dbReference type="SUPFAM" id="SSF50630">
    <property type="entry name" value="Acid proteases"/>
    <property type="match status" value="1"/>
</dbReference>
<dbReference type="PROSITE" id="PS51767">
    <property type="entry name" value="PEPTIDASE_A1"/>
    <property type="match status" value="1"/>
</dbReference>
<dbReference type="PANTHER" id="PTHR47966">
    <property type="entry name" value="BETA-SITE APP-CLEAVING ENZYME, ISOFORM A-RELATED"/>
    <property type="match status" value="1"/>
</dbReference>
<evidence type="ECO:0000313" key="3">
    <source>
        <dbReference type="EMBL" id="ETN82800.1"/>
    </source>
</evidence>
<dbReference type="GO" id="GO:0005764">
    <property type="term" value="C:lysosome"/>
    <property type="evidence" value="ECO:0007669"/>
    <property type="project" value="TreeGrafter"/>
</dbReference>
<dbReference type="EMBL" id="KI658383">
    <property type="protein sequence ID" value="ETN82800.1"/>
    <property type="molecule type" value="Genomic_DNA"/>
</dbReference>
<protein>
    <recommendedName>
        <fullName evidence="2">Peptidase A1 domain-containing protein</fullName>
    </recommendedName>
</protein>
<dbReference type="GO" id="GO:0006508">
    <property type="term" value="P:proteolysis"/>
    <property type="evidence" value="ECO:0007669"/>
    <property type="project" value="InterPro"/>
</dbReference>
<feature type="domain" description="Peptidase A1" evidence="2">
    <location>
        <begin position="42"/>
        <end position="91"/>
    </location>
</feature>
<gene>
    <name evidence="3" type="ORF">NECAME_07805</name>
</gene>
<dbReference type="OrthoDB" id="5874963at2759"/>
<dbReference type="Pfam" id="PF00026">
    <property type="entry name" value="Asp"/>
    <property type="match status" value="1"/>
</dbReference>
<accession>W2TL43</accession>
<evidence type="ECO:0000256" key="1">
    <source>
        <dbReference type="ARBA" id="ARBA00007447"/>
    </source>
</evidence>
<dbReference type="KEGG" id="nai:NECAME_07805"/>
<dbReference type="InterPro" id="IPR001461">
    <property type="entry name" value="Aspartic_peptidase_A1"/>
</dbReference>
<reference evidence="4" key="1">
    <citation type="journal article" date="2014" name="Nat. Genet.">
        <title>Genome of the human hookworm Necator americanus.</title>
        <authorList>
            <person name="Tang Y.T."/>
            <person name="Gao X."/>
            <person name="Rosa B.A."/>
            <person name="Abubucker S."/>
            <person name="Hallsworth-Pepin K."/>
            <person name="Martin J."/>
            <person name="Tyagi R."/>
            <person name="Heizer E."/>
            <person name="Zhang X."/>
            <person name="Bhonagiri-Palsikar V."/>
            <person name="Minx P."/>
            <person name="Warren W.C."/>
            <person name="Wang Q."/>
            <person name="Zhan B."/>
            <person name="Hotez P.J."/>
            <person name="Sternberg P.W."/>
            <person name="Dougall A."/>
            <person name="Gaze S.T."/>
            <person name="Mulvenna J."/>
            <person name="Sotillo J."/>
            <person name="Ranganathan S."/>
            <person name="Rabelo E.M."/>
            <person name="Wilson R.K."/>
            <person name="Felgner P.L."/>
            <person name="Bethony J."/>
            <person name="Hawdon J.M."/>
            <person name="Gasser R.B."/>
            <person name="Loukas A."/>
            <person name="Mitreva M."/>
        </authorList>
    </citation>
    <scope>NUCLEOTIDE SEQUENCE [LARGE SCALE GENOMIC DNA]</scope>
</reference>
<proteinExistence type="inferred from homology"/>
<comment type="similarity">
    <text evidence="1">Belongs to the peptidase A1 family.</text>
</comment>
<name>W2TL43_NECAM</name>
<dbReference type="Proteomes" id="UP000053676">
    <property type="component" value="Unassembled WGS sequence"/>
</dbReference>
<dbReference type="PANTHER" id="PTHR47966:SF45">
    <property type="entry name" value="PEPTIDASE A1 DOMAIN-CONTAINING PROTEIN"/>
    <property type="match status" value="1"/>
</dbReference>
<dbReference type="GO" id="GO:0004190">
    <property type="term" value="F:aspartic-type endopeptidase activity"/>
    <property type="evidence" value="ECO:0007669"/>
    <property type="project" value="InterPro"/>
</dbReference>
<dbReference type="InterPro" id="IPR033121">
    <property type="entry name" value="PEPTIDASE_A1"/>
</dbReference>
<dbReference type="AlphaFoldDB" id="W2TL43"/>
<evidence type="ECO:0000313" key="4">
    <source>
        <dbReference type="Proteomes" id="UP000053676"/>
    </source>
</evidence>
<keyword evidence="4" id="KW-1185">Reference proteome</keyword>
<dbReference type="InterPro" id="IPR021109">
    <property type="entry name" value="Peptidase_aspartic_dom_sf"/>
</dbReference>
<organism evidence="3 4">
    <name type="scientific">Necator americanus</name>
    <name type="common">Human hookworm</name>
    <dbReference type="NCBI Taxonomy" id="51031"/>
    <lineage>
        <taxon>Eukaryota</taxon>
        <taxon>Metazoa</taxon>
        <taxon>Ecdysozoa</taxon>
        <taxon>Nematoda</taxon>
        <taxon>Chromadorea</taxon>
        <taxon>Rhabditida</taxon>
        <taxon>Rhabditina</taxon>
        <taxon>Rhabditomorpha</taxon>
        <taxon>Strongyloidea</taxon>
        <taxon>Ancylostomatidae</taxon>
        <taxon>Bunostominae</taxon>
        <taxon>Necator</taxon>
    </lineage>
</organism>
<dbReference type="Gene3D" id="2.40.70.10">
    <property type="entry name" value="Acid Proteases"/>
    <property type="match status" value="1"/>
</dbReference>
<sequence length="91" mass="10021">MIERGVYAQYLQHMNAMRAQTPGVVPNRVGLLKVLDYSDYEYVANITIGTPGQPFVIVPDTGSANLWVPASNCEMKPNAHLLPSVKSEKAF</sequence>
<evidence type="ECO:0000259" key="2">
    <source>
        <dbReference type="PROSITE" id="PS51767"/>
    </source>
</evidence>